<dbReference type="Gene3D" id="1.50.10.10">
    <property type="match status" value="1"/>
</dbReference>
<evidence type="ECO:0000313" key="4">
    <source>
        <dbReference type="Proteomes" id="UP000274843"/>
    </source>
</evidence>
<dbReference type="InterPro" id="IPR008928">
    <property type="entry name" value="6-hairpin_glycosidase_sf"/>
</dbReference>
<dbReference type="PANTHER" id="PTHR12654:SF0">
    <property type="entry name" value="NON-LYSOSOMAL GLUCOSYLCERAMIDASE"/>
    <property type="match status" value="1"/>
</dbReference>
<reference evidence="3 4" key="1">
    <citation type="submission" date="2018-11" db="EMBL/GenBank/DDBJ databases">
        <title>Sequencing the genomes of 1000 actinobacteria strains.</title>
        <authorList>
            <person name="Klenk H.-P."/>
        </authorList>
    </citation>
    <scope>NUCLEOTIDE SEQUENCE [LARGE SCALE GENOMIC DNA]</scope>
    <source>
        <strain evidence="3 4">DSM 44348</strain>
    </source>
</reference>
<dbReference type="InterPro" id="IPR024462">
    <property type="entry name" value="GH116_N"/>
</dbReference>
<organism evidence="3 4">
    <name type="scientific">Amycolatopsis thermoflava</name>
    <dbReference type="NCBI Taxonomy" id="84480"/>
    <lineage>
        <taxon>Bacteria</taxon>
        <taxon>Bacillati</taxon>
        <taxon>Actinomycetota</taxon>
        <taxon>Actinomycetes</taxon>
        <taxon>Pseudonocardiales</taxon>
        <taxon>Pseudonocardiaceae</taxon>
        <taxon>Amycolatopsis</taxon>
        <taxon>Amycolatopsis methanolica group</taxon>
    </lineage>
</organism>
<dbReference type="Pfam" id="PF12215">
    <property type="entry name" value="Glyco_hydr_116N"/>
    <property type="match status" value="1"/>
</dbReference>
<proteinExistence type="predicted"/>
<feature type="domain" description="Glycosyl-hydrolase family 116 catalytic region" evidence="1">
    <location>
        <begin position="471"/>
        <end position="742"/>
    </location>
</feature>
<dbReference type="PANTHER" id="PTHR12654">
    <property type="entry name" value="BILE ACID BETA-GLUCOSIDASE-RELATED"/>
    <property type="match status" value="1"/>
</dbReference>
<evidence type="ECO:0000259" key="2">
    <source>
        <dbReference type="Pfam" id="PF12215"/>
    </source>
</evidence>
<name>A0A3N2H378_9PSEU</name>
<dbReference type="Pfam" id="PF04685">
    <property type="entry name" value="DUF608"/>
    <property type="match status" value="1"/>
</dbReference>
<dbReference type="GO" id="GO:0005975">
    <property type="term" value="P:carbohydrate metabolic process"/>
    <property type="evidence" value="ECO:0007669"/>
    <property type="project" value="InterPro"/>
</dbReference>
<evidence type="ECO:0000259" key="1">
    <source>
        <dbReference type="Pfam" id="PF04685"/>
    </source>
</evidence>
<dbReference type="InterPro" id="IPR052566">
    <property type="entry name" value="Non-lysos_glucosylceramidase"/>
</dbReference>
<dbReference type="EMBL" id="RKHY01000001">
    <property type="protein sequence ID" value="ROS43364.1"/>
    <property type="molecule type" value="Genomic_DNA"/>
</dbReference>
<dbReference type="SUPFAM" id="SSF48208">
    <property type="entry name" value="Six-hairpin glycosidases"/>
    <property type="match status" value="1"/>
</dbReference>
<dbReference type="GO" id="GO:0008422">
    <property type="term" value="F:beta-glucosidase activity"/>
    <property type="evidence" value="ECO:0007669"/>
    <property type="project" value="TreeGrafter"/>
</dbReference>
<dbReference type="InterPro" id="IPR006775">
    <property type="entry name" value="GH116_catalytic"/>
</dbReference>
<sequence length="864" mass="95956">MTVGQHRVGIPADAPVAAFPLGGIGTGTVSVGARGQLQDWEIFNSPGRGNVLPFTFFAIHAQRAGAAPVSRVLESRLRPPHGERPYGYLWWTAAGLPRLQDSVMHGEYPLVRVAFLDESLPVSVALEAFTPLIPLNAKESGIPGAVLRYRVHNPGDKPVTVTIAGSLANAVGFEPGTDGLFLPKFAGQPRNAYRDDGNIRGLWYTSSLPTHDIRHGTMALATAAQDVTAKPEWLSQFHHGFEEFWSDFSSDGRLSCTADDTAGEKNGLRVGSLAITADLEPGGERDFEFILAWHFPARPKGWPQLGGFAGVDPYSGQSMRNFYATWLSDAWDTAMYLHRNLPRLERDTRAFHESLFSSSLPPEILDAAAANIAVLRSNTCFRLEDGTLVSWEGTADHAGSWPGSCTHVWNYAQTVAYLFPELERSMRRVEFQLETDPDGRMNFRVNRVFGGPALWEVVTQNQEQQKLPAVDGQLGTIVRLYRDWRFSGDTALITDLWSHAKRALEFAIDQWDTEGDHVLRGPQHTTYDIELYGPNSLSSSLFYAALRAGAEMAAYLGEDESAERYRQAAERGAETMDRMLWNGEYYTQDLPHPDAQPYQYGTGCLSDQVFGQMLAHISGLGRVLPVSHTRQALAAVYRHNFRKQLFDHHHTQVTYALDDEGGLLLCSWPNGGRPRQPLIYCDQVWTGVEYQVATHMIYEGMIAEALEIVRTARARHDGYRRNPWNEVEAGHHYVRSMSSWGLVLAYTGMRYDGVTRTLAFAPGGGERQLRTFFSTSHGWGTYCQNESYVRLEAAYGRIAVQRLRFPCIPNAAFDCIAVNGRRSSATSIADEKTVSLDIPSIELRAGDVLEAFFTPPDQVAGQGT</sequence>
<accession>A0A3N2H378</accession>
<comment type="caution">
    <text evidence="3">The sequence shown here is derived from an EMBL/GenBank/DDBJ whole genome shotgun (WGS) entry which is preliminary data.</text>
</comment>
<feature type="domain" description="Glycosyl-hydrolase family 116 N-terminal" evidence="2">
    <location>
        <begin position="18"/>
        <end position="342"/>
    </location>
</feature>
<keyword evidence="4" id="KW-1185">Reference proteome</keyword>
<dbReference type="AlphaFoldDB" id="A0A3N2H378"/>
<evidence type="ECO:0000313" key="3">
    <source>
        <dbReference type="EMBL" id="ROS43364.1"/>
    </source>
</evidence>
<dbReference type="Proteomes" id="UP000274843">
    <property type="component" value="Unassembled WGS sequence"/>
</dbReference>
<gene>
    <name evidence="3" type="ORF">EDD35_5775</name>
</gene>
<dbReference type="InterPro" id="IPR012341">
    <property type="entry name" value="6hp_glycosidase-like_sf"/>
</dbReference>
<protein>
    <submittedName>
        <fullName evidence="3">Uncharacterized protein (DUF608 family)</fullName>
    </submittedName>
</protein>